<organism evidence="4">
    <name type="scientific">Enterobius vermicularis</name>
    <name type="common">Human pinworm</name>
    <dbReference type="NCBI Taxonomy" id="51028"/>
    <lineage>
        <taxon>Eukaryota</taxon>
        <taxon>Metazoa</taxon>
        <taxon>Ecdysozoa</taxon>
        <taxon>Nematoda</taxon>
        <taxon>Chromadorea</taxon>
        <taxon>Rhabditida</taxon>
        <taxon>Spirurina</taxon>
        <taxon>Oxyuridomorpha</taxon>
        <taxon>Oxyuroidea</taxon>
        <taxon>Oxyuridae</taxon>
        <taxon>Enterobius</taxon>
    </lineage>
</organism>
<reference evidence="4" key="1">
    <citation type="submission" date="2017-02" db="UniProtKB">
        <authorList>
            <consortium name="WormBaseParasite"/>
        </authorList>
    </citation>
    <scope>IDENTIFICATION</scope>
</reference>
<dbReference type="Proteomes" id="UP000274131">
    <property type="component" value="Unassembled WGS sequence"/>
</dbReference>
<keyword evidence="3" id="KW-1185">Reference proteome</keyword>
<feature type="domain" description="Jun-like transcription factor" evidence="1">
    <location>
        <begin position="15"/>
        <end position="112"/>
    </location>
</feature>
<evidence type="ECO:0000259" key="1">
    <source>
        <dbReference type="Pfam" id="PF03957"/>
    </source>
</evidence>
<evidence type="ECO:0000313" key="3">
    <source>
        <dbReference type="Proteomes" id="UP000274131"/>
    </source>
</evidence>
<protein>
    <submittedName>
        <fullName evidence="4">Jun domain-containing protein</fullName>
    </submittedName>
</protein>
<dbReference type="WBParaSite" id="EVEC_0000952601-mRNA-1">
    <property type="protein sequence ID" value="EVEC_0000952601-mRNA-1"/>
    <property type="gene ID" value="EVEC_0000952601"/>
</dbReference>
<dbReference type="InterPro" id="IPR005643">
    <property type="entry name" value="JNK"/>
</dbReference>
<gene>
    <name evidence="2" type="ORF">EVEC_LOCUS8936</name>
</gene>
<evidence type="ECO:0000313" key="4">
    <source>
        <dbReference type="WBParaSite" id="EVEC_0000952601-mRNA-1"/>
    </source>
</evidence>
<dbReference type="EMBL" id="UXUI01009704">
    <property type="protein sequence ID" value="VDD94185.1"/>
    <property type="molecule type" value="Genomic_DNA"/>
</dbReference>
<dbReference type="Pfam" id="PF03957">
    <property type="entry name" value="Jun"/>
    <property type="match status" value="1"/>
</dbReference>
<name>A0A0N4VFK2_ENTVE</name>
<evidence type="ECO:0000313" key="2">
    <source>
        <dbReference type="EMBL" id="VDD94185.1"/>
    </source>
</evidence>
<sequence length="235" mass="25358">MSSAPSTSIASDVHPVTDIRELKSALRLDLQSSLNTLKRHQNGVENSAADLVNRMKTPSLADIEKIIAEATPLSTPTLANFMNPKNVTLAQQTYAQGFLDALKHVQQINKFIPTPNLLSSPGLVPQILSSLGTPSGSEQTDLAKSPASPSRSQSLWHLGVMIKIGFFAAMKLVKQFQADDFGADSVHKEQGIVVFCTCNTLNESPNVCIDSVFALFGFQSDNNGKRRGDLSSSCR</sequence>
<dbReference type="OrthoDB" id="2187714at2759"/>
<dbReference type="STRING" id="51028.A0A0N4VFK2"/>
<dbReference type="AlphaFoldDB" id="A0A0N4VFK2"/>
<proteinExistence type="predicted"/>
<accession>A0A0N4VFK2</accession>
<reference evidence="2 3" key="2">
    <citation type="submission" date="2018-10" db="EMBL/GenBank/DDBJ databases">
        <authorList>
            <consortium name="Pathogen Informatics"/>
        </authorList>
    </citation>
    <scope>NUCLEOTIDE SEQUENCE [LARGE SCALE GENOMIC DNA]</scope>
</reference>